<evidence type="ECO:0000313" key="1">
    <source>
        <dbReference type="EMBL" id="MBB4017393.1"/>
    </source>
</evidence>
<sequence length="256" mass="28114">MADFDTTAASFVLTADSTVVTADVAPAPPAPAENVEEYLGRITSWHRGKPKFVATVRAVAQVMVDVADFTADLPEDFDLDQAIGAQLDVVGEWIGRSRFIETPIPGLYFSFDTEGRGFDEGIWKGPYDSETGINRLDDDTYRILLRAKIIANQWDGTNETIKEALDTIFTDGSTYLSVIDNYDMSMTIGVSGKVPSILFLAILSQGYIPLKPEGVRVNYLITSVNYAPLFGFDIENEYIGGFDKGAWGVPPEHFTS</sequence>
<gene>
    <name evidence="1" type="ORF">GGR16_002422</name>
</gene>
<evidence type="ECO:0008006" key="3">
    <source>
        <dbReference type="Google" id="ProtNLM"/>
    </source>
</evidence>
<keyword evidence="2" id="KW-1185">Reference proteome</keyword>
<comment type="caution">
    <text evidence="1">The sequence shown here is derived from an EMBL/GenBank/DDBJ whole genome shotgun (WGS) entry which is preliminary data.</text>
</comment>
<dbReference type="AlphaFoldDB" id="A0A840BXW6"/>
<dbReference type="Pfam" id="PF11041">
    <property type="entry name" value="Phage_Wedge1"/>
    <property type="match status" value="1"/>
</dbReference>
<dbReference type="InterPro" id="IPR021283">
    <property type="entry name" value="Phage_Wedge1"/>
</dbReference>
<evidence type="ECO:0000313" key="2">
    <source>
        <dbReference type="Proteomes" id="UP000577362"/>
    </source>
</evidence>
<proteinExistence type="predicted"/>
<name>A0A840BXW6_9HYPH</name>
<dbReference type="RefSeq" id="WP_183316747.1">
    <property type="nucleotide sequence ID" value="NZ_JACIEN010000002.1"/>
</dbReference>
<dbReference type="EMBL" id="JACIEN010000002">
    <property type="protein sequence ID" value="MBB4017393.1"/>
    <property type="molecule type" value="Genomic_DNA"/>
</dbReference>
<reference evidence="1 2" key="1">
    <citation type="submission" date="2020-08" db="EMBL/GenBank/DDBJ databases">
        <title>Genomic Encyclopedia of Type Strains, Phase IV (KMG-IV): sequencing the most valuable type-strain genomes for metagenomic binning, comparative biology and taxonomic classification.</title>
        <authorList>
            <person name="Goeker M."/>
        </authorList>
    </citation>
    <scope>NUCLEOTIDE SEQUENCE [LARGE SCALE GENOMIC DNA]</scope>
    <source>
        <strain evidence="1 2">DSM 103737</strain>
    </source>
</reference>
<accession>A0A840BXW6</accession>
<dbReference type="Proteomes" id="UP000577362">
    <property type="component" value="Unassembled WGS sequence"/>
</dbReference>
<organism evidence="1 2">
    <name type="scientific">Chelatococcus caeni</name>
    <dbReference type="NCBI Taxonomy" id="1348468"/>
    <lineage>
        <taxon>Bacteria</taxon>
        <taxon>Pseudomonadati</taxon>
        <taxon>Pseudomonadota</taxon>
        <taxon>Alphaproteobacteria</taxon>
        <taxon>Hyphomicrobiales</taxon>
        <taxon>Chelatococcaceae</taxon>
        <taxon>Chelatococcus</taxon>
    </lineage>
</organism>
<protein>
    <recommendedName>
        <fullName evidence="3">DUF2612 domain-containing protein</fullName>
    </recommendedName>
</protein>